<protein>
    <submittedName>
        <fullName evidence="1">Uncharacterized protein</fullName>
    </submittedName>
</protein>
<dbReference type="RefSeq" id="WP_167838356.1">
    <property type="nucleotide sequence ID" value="NZ_CP047616.1"/>
</dbReference>
<reference evidence="1 2" key="1">
    <citation type="submission" date="2019-12" db="EMBL/GenBank/DDBJ databases">
        <title>Whole genome sequences of Lactococcus raffinolactis strains isolated from sewage.</title>
        <authorList>
            <person name="Ybazeta G."/>
            <person name="Ross M."/>
            <person name="Brabant-Kirwan D."/>
            <person name="Saleh M."/>
            <person name="Dillon J.A."/>
            <person name="Splinter K."/>
            <person name="Nokhbeh R."/>
        </authorList>
    </citation>
    <scope>NUCLEOTIDE SEQUENCE [LARGE SCALE GENOMIC DNA]</scope>
    <source>
        <strain evidence="1 2">Lr_19_5</strain>
    </source>
</reference>
<sequence>MKKILKMGVGALVSASLVVSVSALYQKRKDKNLRKLLALAKQHFMFDDLLTSWIVMDPILFHVHEGGLIRQDGTVITFEIDADTLRIVETHESEAELVASLEEK</sequence>
<organism evidence="1 2">
    <name type="scientific">Pseudolactococcus raffinolactis</name>
    <dbReference type="NCBI Taxonomy" id="1366"/>
    <lineage>
        <taxon>Bacteria</taxon>
        <taxon>Bacillati</taxon>
        <taxon>Bacillota</taxon>
        <taxon>Bacilli</taxon>
        <taxon>Lactobacillales</taxon>
        <taxon>Streptococcaceae</taxon>
        <taxon>Pseudolactococcus</taxon>
    </lineage>
</organism>
<gene>
    <name evidence="1" type="ORF">GU336_02160</name>
</gene>
<proteinExistence type="predicted"/>
<accession>A0A6H0UB97</accession>
<dbReference type="EMBL" id="CP047616">
    <property type="protein sequence ID" value="QIW53052.1"/>
    <property type="molecule type" value="Genomic_DNA"/>
</dbReference>
<dbReference type="AlphaFoldDB" id="A0A6H0UB97"/>
<evidence type="ECO:0000313" key="1">
    <source>
        <dbReference type="EMBL" id="QIW53052.1"/>
    </source>
</evidence>
<name>A0A6H0UB97_9LACT</name>
<dbReference type="Proteomes" id="UP000501945">
    <property type="component" value="Chromosome"/>
</dbReference>
<evidence type="ECO:0000313" key="2">
    <source>
        <dbReference type="Proteomes" id="UP000501945"/>
    </source>
</evidence>